<dbReference type="RefSeq" id="WP_012164139.1">
    <property type="nucleotide sequence ID" value="NC_009925.1"/>
</dbReference>
<accession>B0C5P3</accession>
<feature type="compositionally biased region" description="Low complexity" evidence="1">
    <location>
        <begin position="215"/>
        <end position="230"/>
    </location>
</feature>
<evidence type="ECO:0000256" key="1">
    <source>
        <dbReference type="SAM" id="MobiDB-lite"/>
    </source>
</evidence>
<evidence type="ECO:0008006" key="5">
    <source>
        <dbReference type="Google" id="ProtNLM"/>
    </source>
</evidence>
<proteinExistence type="predicted"/>
<sequence length="329" mass="35035">MGNPVYAERRIWAMLSLALVLIVGLGSVGLYLTAYVYPEIHRKTDVWWSGTGLFYALILLIYRRPVGLLLGHTASVFLLVWLSYQALQRRWAMVEANPAQPDPGTWGADARKISDQAIAKITSVNWQGLWEKMGQQADDGTSDKSILPPAIKQRLDLSGLGEKLKGMMGGKQTPEVEAPAETVQPTAVSTPVDAPATEPPAEQTTEPISDTTVQPAPIAETAPPIEEPTAQVSSSEEPVVDATPVIEAPTTVQMPATPSSDVSTNSSAQAAGETEPAVQTEVVAESSKAVEPNTDKADLTAELDQVISDLSPDGQDTTPNLPQPPDPLG</sequence>
<feature type="transmembrane region" description="Helical" evidence="2">
    <location>
        <begin position="68"/>
        <end position="87"/>
    </location>
</feature>
<evidence type="ECO:0000256" key="2">
    <source>
        <dbReference type="SAM" id="Phobius"/>
    </source>
</evidence>
<feature type="compositionally biased region" description="Polar residues" evidence="1">
    <location>
        <begin position="250"/>
        <end position="269"/>
    </location>
</feature>
<keyword evidence="4" id="KW-1185">Reference proteome</keyword>
<feature type="region of interest" description="Disordered" evidence="1">
    <location>
        <begin position="163"/>
        <end position="329"/>
    </location>
</feature>
<organism evidence="3 4">
    <name type="scientific">Acaryochloris marina (strain MBIC 11017)</name>
    <dbReference type="NCBI Taxonomy" id="329726"/>
    <lineage>
        <taxon>Bacteria</taxon>
        <taxon>Bacillati</taxon>
        <taxon>Cyanobacteriota</taxon>
        <taxon>Cyanophyceae</taxon>
        <taxon>Acaryochloridales</taxon>
        <taxon>Acaryochloridaceae</taxon>
        <taxon>Acaryochloris</taxon>
    </lineage>
</organism>
<name>B0C5P3_ACAM1</name>
<dbReference type="eggNOG" id="COG3266">
    <property type="taxonomic scope" value="Bacteria"/>
</dbReference>
<evidence type="ECO:0000313" key="4">
    <source>
        <dbReference type="Proteomes" id="UP000000268"/>
    </source>
</evidence>
<dbReference type="HOGENOM" id="CLU_843645_0_0_3"/>
<dbReference type="Pfam" id="PF07444">
    <property type="entry name" value="Ycf66_N"/>
    <property type="match status" value="1"/>
</dbReference>
<keyword evidence="2" id="KW-0812">Transmembrane</keyword>
<dbReference type="Proteomes" id="UP000000268">
    <property type="component" value="Chromosome"/>
</dbReference>
<reference evidence="3 4" key="1">
    <citation type="journal article" date="2008" name="Proc. Natl. Acad. Sci. U.S.A.">
        <title>Niche adaptation and genome expansion in the chlorophyll d-producing cyanobacterium Acaryochloris marina.</title>
        <authorList>
            <person name="Swingley W.D."/>
            <person name="Chen M."/>
            <person name="Cheung P.C."/>
            <person name="Conrad A.L."/>
            <person name="Dejesa L.C."/>
            <person name="Hao J."/>
            <person name="Honchak B.M."/>
            <person name="Karbach L.E."/>
            <person name="Kurdoglu A."/>
            <person name="Lahiri S."/>
            <person name="Mastrian S.D."/>
            <person name="Miyashita H."/>
            <person name="Page L."/>
            <person name="Ramakrishna P."/>
            <person name="Satoh S."/>
            <person name="Sattley W.M."/>
            <person name="Shimada Y."/>
            <person name="Taylor H.L."/>
            <person name="Tomo T."/>
            <person name="Tsuchiya T."/>
            <person name="Wang Z.T."/>
            <person name="Raymond J."/>
            <person name="Mimuro M."/>
            <person name="Blankenship R.E."/>
            <person name="Touchman J.W."/>
        </authorList>
    </citation>
    <scope>NUCLEOTIDE SEQUENCE [LARGE SCALE GENOMIC DNA]</scope>
    <source>
        <strain evidence="4">MBIC 11017</strain>
    </source>
</reference>
<feature type="transmembrane region" description="Helical" evidence="2">
    <location>
        <begin position="12"/>
        <end position="34"/>
    </location>
</feature>
<evidence type="ECO:0000313" key="3">
    <source>
        <dbReference type="EMBL" id="ABW28764.1"/>
    </source>
</evidence>
<dbReference type="STRING" id="329726.AM1_3777"/>
<keyword evidence="2" id="KW-1133">Transmembrane helix</keyword>
<dbReference type="KEGG" id="amr:AM1_3777"/>
<dbReference type="EMBL" id="CP000828">
    <property type="protein sequence ID" value="ABW28764.1"/>
    <property type="molecule type" value="Genomic_DNA"/>
</dbReference>
<dbReference type="OrthoDB" id="532877at2"/>
<gene>
    <name evidence="3" type="ordered locus">AM1_3777</name>
</gene>
<dbReference type="AlphaFoldDB" id="B0C5P3"/>
<feature type="transmembrane region" description="Helical" evidence="2">
    <location>
        <begin position="46"/>
        <end position="62"/>
    </location>
</feature>
<protein>
    <recommendedName>
        <fullName evidence="5">Ycf66 family protein</fullName>
    </recommendedName>
</protein>
<keyword evidence="2" id="KW-0472">Membrane</keyword>
<dbReference type="InterPro" id="IPR010004">
    <property type="entry name" value="Uncharacterised_Ycf66"/>
</dbReference>
<feature type="compositionally biased region" description="Polar residues" evidence="1">
    <location>
        <begin position="202"/>
        <end position="214"/>
    </location>
</feature>